<dbReference type="EMBL" id="PKPP01002822">
    <property type="protein sequence ID" value="PWA72925.1"/>
    <property type="molecule type" value="Genomic_DNA"/>
</dbReference>
<organism evidence="2 3">
    <name type="scientific">Artemisia annua</name>
    <name type="common">Sweet wormwood</name>
    <dbReference type="NCBI Taxonomy" id="35608"/>
    <lineage>
        <taxon>Eukaryota</taxon>
        <taxon>Viridiplantae</taxon>
        <taxon>Streptophyta</taxon>
        <taxon>Embryophyta</taxon>
        <taxon>Tracheophyta</taxon>
        <taxon>Spermatophyta</taxon>
        <taxon>Magnoliopsida</taxon>
        <taxon>eudicotyledons</taxon>
        <taxon>Gunneridae</taxon>
        <taxon>Pentapetalae</taxon>
        <taxon>asterids</taxon>
        <taxon>campanulids</taxon>
        <taxon>Asterales</taxon>
        <taxon>Asteraceae</taxon>
        <taxon>Asteroideae</taxon>
        <taxon>Anthemideae</taxon>
        <taxon>Artemisiinae</taxon>
        <taxon>Artemisia</taxon>
    </lineage>
</organism>
<gene>
    <name evidence="2" type="ORF">CTI12_AA269320</name>
</gene>
<proteinExistence type="predicted"/>
<protein>
    <submittedName>
        <fullName evidence="2">Harbinger transposase-derived protein</fullName>
    </submittedName>
</protein>
<reference evidence="2 3" key="1">
    <citation type="journal article" date="2018" name="Mol. Plant">
        <title>The genome of Artemisia annua provides insight into the evolution of Asteraceae family and artemisinin biosynthesis.</title>
        <authorList>
            <person name="Shen Q."/>
            <person name="Zhang L."/>
            <person name="Liao Z."/>
            <person name="Wang S."/>
            <person name="Yan T."/>
            <person name="Shi P."/>
            <person name="Liu M."/>
            <person name="Fu X."/>
            <person name="Pan Q."/>
            <person name="Wang Y."/>
            <person name="Lv Z."/>
            <person name="Lu X."/>
            <person name="Zhang F."/>
            <person name="Jiang W."/>
            <person name="Ma Y."/>
            <person name="Chen M."/>
            <person name="Hao X."/>
            <person name="Li L."/>
            <person name="Tang Y."/>
            <person name="Lv G."/>
            <person name="Zhou Y."/>
            <person name="Sun X."/>
            <person name="Brodelius P.E."/>
            <person name="Rose J.K.C."/>
            <person name="Tang K."/>
        </authorList>
    </citation>
    <scope>NUCLEOTIDE SEQUENCE [LARGE SCALE GENOMIC DNA]</scope>
    <source>
        <strain evidence="3">cv. Huhao1</strain>
        <tissue evidence="2">Leaf</tissue>
    </source>
</reference>
<evidence type="ECO:0000313" key="2">
    <source>
        <dbReference type="EMBL" id="PWA72925.1"/>
    </source>
</evidence>
<dbReference type="Proteomes" id="UP000245207">
    <property type="component" value="Unassembled WGS sequence"/>
</dbReference>
<dbReference type="InterPro" id="IPR006912">
    <property type="entry name" value="Harbinger_derived_prot"/>
</dbReference>
<sequence>MSSSSSSSSEDELILPADSSELLLSGSILSTYLAVYDPIEDTTSTTETRESVTHFREKALQTLMNDYFVDRPKFPDHVFRDRFRMNKSLFLRIVGDVEANFEWFQEGQDARGKKVSRRNKNAHRPFGNSQRRNGTAPNSSFSVNGRPYKRGYYITDGIYPTYSTFVKAYKYPTDPKEKRFNKLQESARKDVERAFGRLKGKWMILSRPLRAMSVKKIRQLVYTCIIFHNMILKDDHMTISPVHIMDQPVAPVYDESVLPELLDEDIHYRLRYDLTEHVAAQDLPYLDD</sequence>
<dbReference type="Pfam" id="PF04827">
    <property type="entry name" value="Plant_tran"/>
    <property type="match status" value="1"/>
</dbReference>
<dbReference type="AlphaFoldDB" id="A0A2U1NHD0"/>
<dbReference type="PANTHER" id="PTHR47150">
    <property type="entry name" value="OS12G0169200 PROTEIN"/>
    <property type="match status" value="1"/>
</dbReference>
<dbReference type="OrthoDB" id="124998at2759"/>
<feature type="compositionally biased region" description="Polar residues" evidence="1">
    <location>
        <begin position="127"/>
        <end position="143"/>
    </location>
</feature>
<evidence type="ECO:0000256" key="1">
    <source>
        <dbReference type="SAM" id="MobiDB-lite"/>
    </source>
</evidence>
<comment type="caution">
    <text evidence="2">The sequence shown here is derived from an EMBL/GenBank/DDBJ whole genome shotgun (WGS) entry which is preliminary data.</text>
</comment>
<evidence type="ECO:0000313" key="3">
    <source>
        <dbReference type="Proteomes" id="UP000245207"/>
    </source>
</evidence>
<keyword evidence="3" id="KW-1185">Reference proteome</keyword>
<accession>A0A2U1NHD0</accession>
<feature type="region of interest" description="Disordered" evidence="1">
    <location>
        <begin position="112"/>
        <end position="143"/>
    </location>
</feature>
<name>A0A2U1NHD0_ARTAN</name>
<feature type="compositionally biased region" description="Basic residues" evidence="1">
    <location>
        <begin position="113"/>
        <end position="123"/>
    </location>
</feature>
<dbReference type="PANTHER" id="PTHR47150:SF5">
    <property type="entry name" value="OS07G0546750 PROTEIN"/>
    <property type="match status" value="1"/>
</dbReference>